<accession>A0A1G1Z8V5</accession>
<gene>
    <name evidence="2" type="ORF">A3I33_00315</name>
</gene>
<comment type="caution">
    <text evidence="2">The sequence shown here is derived from an EMBL/GenBank/DDBJ whole genome shotgun (WGS) entry which is preliminary data.</text>
</comment>
<protein>
    <recommendedName>
        <fullName evidence="1">Pyridoxamine 5'-phosphate oxidase N-terminal domain-containing protein</fullName>
    </recommendedName>
</protein>
<dbReference type="Pfam" id="PF01243">
    <property type="entry name" value="PNPOx_N"/>
    <property type="match status" value="1"/>
</dbReference>
<proteinExistence type="predicted"/>
<dbReference type="Gene3D" id="2.30.110.10">
    <property type="entry name" value="Electron Transport, Fmn-binding Protein, Chain A"/>
    <property type="match status" value="1"/>
</dbReference>
<dbReference type="AlphaFoldDB" id="A0A1G1Z8V5"/>
<name>A0A1G1Z8V5_9BACT</name>
<evidence type="ECO:0000313" key="2">
    <source>
        <dbReference type="EMBL" id="OGY61061.1"/>
    </source>
</evidence>
<dbReference type="STRING" id="1797692.A3I33_00315"/>
<organism evidence="2 3">
    <name type="scientific">Candidatus Colwellbacteria bacterium RIFCSPLOWO2_02_FULL_45_11</name>
    <dbReference type="NCBI Taxonomy" id="1797692"/>
    <lineage>
        <taxon>Bacteria</taxon>
        <taxon>Candidatus Colwelliibacteriota</taxon>
    </lineage>
</organism>
<dbReference type="Proteomes" id="UP000176544">
    <property type="component" value="Unassembled WGS sequence"/>
</dbReference>
<dbReference type="InterPro" id="IPR012349">
    <property type="entry name" value="Split_barrel_FMN-bd"/>
</dbReference>
<evidence type="ECO:0000313" key="3">
    <source>
        <dbReference type="Proteomes" id="UP000176544"/>
    </source>
</evidence>
<evidence type="ECO:0000259" key="1">
    <source>
        <dbReference type="Pfam" id="PF01243"/>
    </source>
</evidence>
<dbReference type="InterPro" id="IPR011576">
    <property type="entry name" value="Pyridox_Oxase_N"/>
</dbReference>
<dbReference type="EMBL" id="MHJA01000017">
    <property type="protein sequence ID" value="OGY61061.1"/>
    <property type="molecule type" value="Genomic_DNA"/>
</dbReference>
<dbReference type="SUPFAM" id="SSF50475">
    <property type="entry name" value="FMN-binding split barrel"/>
    <property type="match status" value="1"/>
</dbReference>
<reference evidence="2 3" key="1">
    <citation type="journal article" date="2016" name="Nat. Commun.">
        <title>Thousands of microbial genomes shed light on interconnected biogeochemical processes in an aquifer system.</title>
        <authorList>
            <person name="Anantharaman K."/>
            <person name="Brown C.T."/>
            <person name="Hug L.A."/>
            <person name="Sharon I."/>
            <person name="Castelle C.J."/>
            <person name="Probst A.J."/>
            <person name="Thomas B.C."/>
            <person name="Singh A."/>
            <person name="Wilkins M.J."/>
            <person name="Karaoz U."/>
            <person name="Brodie E.L."/>
            <person name="Williams K.H."/>
            <person name="Hubbard S.S."/>
            <person name="Banfield J.F."/>
        </authorList>
    </citation>
    <scope>NUCLEOTIDE SEQUENCE [LARGE SCALE GENOMIC DNA]</scope>
</reference>
<feature type="domain" description="Pyridoxamine 5'-phosphate oxidase N-terminal" evidence="1">
    <location>
        <begin position="11"/>
        <end position="130"/>
    </location>
</feature>
<sequence>MKEREYYISRVAEVLKKIFYASVATVTPEGKAWNSPVYFSFDEDLNFYWSSSPSSQHSKNIAKNSNVFLVVYDSNARSGEGEGVYIEAVADEVGADEFEHVIEVFGKRNGKSVKNISIYGEDGPQRLYRAVPRKMFINDDERDEGGSFVRDYRVELSIDDVKKALGEA</sequence>